<name>A0AAU9NC03_9ASTR</name>
<dbReference type="Proteomes" id="UP001157418">
    <property type="component" value="Unassembled WGS sequence"/>
</dbReference>
<proteinExistence type="predicted"/>
<dbReference type="SUPFAM" id="SSF49562">
    <property type="entry name" value="C2 domain (Calcium/lipid-binding domain, CaLB)"/>
    <property type="match status" value="1"/>
</dbReference>
<dbReference type="InterPro" id="IPR051144">
    <property type="entry name" value="Formin_homology_domain"/>
</dbReference>
<accession>A0AAU9NC03</accession>
<dbReference type="PROSITE" id="PS51182">
    <property type="entry name" value="C2_TENSIN"/>
    <property type="match status" value="1"/>
</dbReference>
<reference evidence="3 4" key="1">
    <citation type="submission" date="2022-01" db="EMBL/GenBank/DDBJ databases">
        <authorList>
            <person name="Xiong W."/>
            <person name="Schranz E."/>
        </authorList>
    </citation>
    <scope>NUCLEOTIDE SEQUENCE [LARGE SCALE GENOMIC DNA]</scope>
</reference>
<dbReference type="GO" id="GO:0004721">
    <property type="term" value="F:phosphoprotein phosphatase activity"/>
    <property type="evidence" value="ECO:0007669"/>
    <property type="project" value="UniProtKB-KW"/>
</dbReference>
<keyword evidence="4" id="KW-1185">Reference proteome</keyword>
<dbReference type="Pfam" id="PF10409">
    <property type="entry name" value="PTEN_C2"/>
    <property type="match status" value="1"/>
</dbReference>
<dbReference type="InterPro" id="IPR014020">
    <property type="entry name" value="Tensin_C2-dom"/>
</dbReference>
<dbReference type="AlphaFoldDB" id="A0AAU9NC03"/>
<dbReference type="Gene3D" id="2.60.40.1110">
    <property type="match status" value="1"/>
</dbReference>
<dbReference type="Gene3D" id="3.90.190.10">
    <property type="entry name" value="Protein tyrosine phosphatase superfamily"/>
    <property type="match status" value="1"/>
</dbReference>
<evidence type="ECO:0000313" key="3">
    <source>
        <dbReference type="EMBL" id="CAH1432750.1"/>
    </source>
</evidence>
<organism evidence="3 4">
    <name type="scientific">Lactuca virosa</name>
    <dbReference type="NCBI Taxonomy" id="75947"/>
    <lineage>
        <taxon>Eukaryota</taxon>
        <taxon>Viridiplantae</taxon>
        <taxon>Streptophyta</taxon>
        <taxon>Embryophyta</taxon>
        <taxon>Tracheophyta</taxon>
        <taxon>Spermatophyta</taxon>
        <taxon>Magnoliopsida</taxon>
        <taxon>eudicotyledons</taxon>
        <taxon>Gunneridae</taxon>
        <taxon>Pentapetalae</taxon>
        <taxon>asterids</taxon>
        <taxon>campanulids</taxon>
        <taxon>Asterales</taxon>
        <taxon>Asteraceae</taxon>
        <taxon>Cichorioideae</taxon>
        <taxon>Cichorieae</taxon>
        <taxon>Lactucinae</taxon>
        <taxon>Lactuca</taxon>
    </lineage>
</organism>
<dbReference type="EMBL" id="CAKMRJ010003334">
    <property type="protein sequence ID" value="CAH1432750.1"/>
    <property type="molecule type" value="Genomic_DNA"/>
</dbReference>
<protein>
    <recommendedName>
        <fullName evidence="2">C2 tensin-type domain-containing protein</fullName>
    </recommendedName>
</protein>
<keyword evidence="1" id="KW-0378">Hydrolase</keyword>
<comment type="caution">
    <text evidence="3">The sequence shown here is derived from an EMBL/GenBank/DDBJ whole genome shotgun (WGS) entry which is preliminary data.</text>
</comment>
<dbReference type="SUPFAM" id="SSF52799">
    <property type="entry name" value="(Phosphotyrosine protein) phosphatases II"/>
    <property type="match status" value="1"/>
</dbReference>
<sequence>MEAWELEEYKGYVGRIITQFKEINPESSPMIVNFREADTTNKLHQLLSEHYLTIMDYPRDYEGCPLVPIEIIHHFLKSSESWLTLGQQNVLLMHSELGCWPVLAFLLAALLLDRKHFTSESRALEMVLKQAPYGKLPLLTPYDPTASQLRYLQYVSKRNADEQHWPPPDKALKIDCVIIRMIPDFDGKGENELVKIDINCNIQGDILLECINLNDDLVKETIMYRAMFNTAFIKSNTLILSREEVDISWDKKHQFPREFKAEVLFFTLFLVTGHIIF</sequence>
<dbReference type="PANTHER" id="PTHR45733:SF16">
    <property type="entry name" value="FORMIN-LIKE PROTEIN"/>
    <property type="match status" value="1"/>
</dbReference>
<dbReference type="InterPro" id="IPR035892">
    <property type="entry name" value="C2_domain_sf"/>
</dbReference>
<evidence type="ECO:0000313" key="4">
    <source>
        <dbReference type="Proteomes" id="UP001157418"/>
    </source>
</evidence>
<dbReference type="PANTHER" id="PTHR45733">
    <property type="entry name" value="FORMIN-J"/>
    <property type="match status" value="1"/>
</dbReference>
<evidence type="ECO:0000259" key="2">
    <source>
        <dbReference type="PROSITE" id="PS51182"/>
    </source>
</evidence>
<keyword evidence="1" id="KW-0904">Protein phosphatase</keyword>
<gene>
    <name evidence="3" type="ORF">LVIROSA_LOCUS19379</name>
</gene>
<dbReference type="InterPro" id="IPR029021">
    <property type="entry name" value="Prot-tyrosine_phosphatase-like"/>
</dbReference>
<evidence type="ECO:0000256" key="1">
    <source>
        <dbReference type="ARBA" id="ARBA00022912"/>
    </source>
</evidence>
<feature type="domain" description="C2 tensin-type" evidence="2">
    <location>
        <begin position="144"/>
        <end position="268"/>
    </location>
</feature>
<dbReference type="SMART" id="SM01326">
    <property type="entry name" value="PTEN_C2"/>
    <property type="match status" value="1"/>
</dbReference>